<dbReference type="Proteomes" id="UP000254492">
    <property type="component" value="Unassembled WGS sequence"/>
</dbReference>
<dbReference type="Pfam" id="PF09848">
    <property type="entry name" value="SLFN-g3_helicase"/>
    <property type="match status" value="1"/>
</dbReference>
<dbReference type="InterPro" id="IPR001387">
    <property type="entry name" value="Cro/C1-type_HTH"/>
</dbReference>
<dbReference type="Pfam" id="PF01381">
    <property type="entry name" value="HTH_3"/>
    <property type="match status" value="1"/>
</dbReference>
<feature type="domain" description="HTH cro/C1-type" evidence="1">
    <location>
        <begin position="7"/>
        <end position="61"/>
    </location>
</feature>
<dbReference type="SMART" id="SM00530">
    <property type="entry name" value="HTH_XRE"/>
    <property type="match status" value="1"/>
</dbReference>
<reference evidence="2 3" key="1">
    <citation type="submission" date="2018-07" db="EMBL/GenBank/DDBJ databases">
        <title>Genome-based reclassification of Weissella jogaejeotgali as Weissella thailandensis.</title>
        <authorList>
            <person name="Chun J."/>
            <person name="Kim B.-Y."/>
            <person name="Kwak M.-J."/>
        </authorList>
    </citation>
    <scope>NUCLEOTIDE SEQUENCE [LARGE SCALE GENOMIC DNA]</scope>
    <source>
        <strain evidence="2 3">KCTC 3751</strain>
    </source>
</reference>
<proteinExistence type="predicted"/>
<keyword evidence="3" id="KW-1185">Reference proteome</keyword>
<evidence type="ECO:0000313" key="3">
    <source>
        <dbReference type="Proteomes" id="UP000254492"/>
    </source>
</evidence>
<evidence type="ECO:0000259" key="1">
    <source>
        <dbReference type="PROSITE" id="PS50943"/>
    </source>
</evidence>
<protein>
    <submittedName>
        <fullName evidence="2">DUF2075 domain-containing protein</fullName>
    </submittedName>
</protein>
<evidence type="ECO:0000313" key="2">
    <source>
        <dbReference type="EMBL" id="RDS60333.1"/>
    </source>
</evidence>
<dbReference type="RefSeq" id="WP_115470167.1">
    <property type="nucleotide sequence ID" value="NZ_BJEC01000005.1"/>
</dbReference>
<dbReference type="InterPro" id="IPR018647">
    <property type="entry name" value="SLFN_3-like_DNA/RNA_helicase"/>
</dbReference>
<dbReference type="SUPFAM" id="SSF47413">
    <property type="entry name" value="lambda repressor-like DNA-binding domains"/>
    <property type="match status" value="1"/>
</dbReference>
<dbReference type="Gene3D" id="3.40.50.300">
    <property type="entry name" value="P-loop containing nucleotide triphosphate hydrolases"/>
    <property type="match status" value="1"/>
</dbReference>
<name>A0ABX9I6Q5_9LACO</name>
<organism evidence="2 3">
    <name type="scientific">Weissella thailandensis</name>
    <dbReference type="NCBI Taxonomy" id="89061"/>
    <lineage>
        <taxon>Bacteria</taxon>
        <taxon>Bacillati</taxon>
        <taxon>Bacillota</taxon>
        <taxon>Bacilli</taxon>
        <taxon>Lactobacillales</taxon>
        <taxon>Lactobacillaceae</taxon>
        <taxon>Weissella</taxon>
    </lineage>
</organism>
<dbReference type="InterPro" id="IPR010982">
    <property type="entry name" value="Lambda_DNA-bd_dom_sf"/>
</dbReference>
<dbReference type="InterPro" id="IPR027417">
    <property type="entry name" value="P-loop_NTPase"/>
</dbReference>
<dbReference type="SUPFAM" id="SSF52540">
    <property type="entry name" value="P-loop containing nucleoside triphosphate hydrolases"/>
    <property type="match status" value="1"/>
</dbReference>
<sequence length="646" mass="74131">MELHKLIKEKREKIGLTQEDVAYRLNVTRQAVQNWENDKRSIPNSLLSQYFKLLRFDAKEILSVFGFIGSNELKVKAIDYSKQGLEIFKRTEGETVLTKFPTLYLGVGKKRDKYTQKNHQLAYVGEASSIIRRTNEYLNTGNDKLNAIKSDSDNKQEQLYIIGHSKFNKSATLELEQMFMDSLLGDNKFIKIYNGRNNGLSTDFYERNAYREGIFPEIWEQLRQQNVVSSLEEVHNSALFANSPFKALSPKQQEAKELIADKIAETLLVGNQNEVIKIQGLAGSGKTVLMSQLFYDIWKEPYEVIEVDGKTMHESSVVLLVRHEQQRRTYEQIAKKLNMGKDTVMDVSTFITKGVKADVVLVDEAHLLWSGNYGRINKNKWQPDLIALHKLAKTLVLIYDPQQLVSARAKIDDNPALLEIVNGQNTLTVNLDEQWRIDANAETLEWIESLAHFNENSLVTPPRDDSYDIKFFDDASEFKNAIENKNQQVGLSRLVATYDWSYSQGSKPKNGDDYWNVDFGSEVLPWNLELPAVQKLQDKQIPWQEIEQSINEVGSDFTVQGIDLNYVGVILGPSIFWNKQTNSLDIDPDKSLDHQKIRRSKDGYNTEENKKYLRNVVNVLLTRGVHGLYVYAVDDELRNKLTVLNL</sequence>
<accession>A0ABX9I6Q5</accession>
<dbReference type="Gene3D" id="1.10.260.40">
    <property type="entry name" value="lambda repressor-like DNA-binding domains"/>
    <property type="match status" value="1"/>
</dbReference>
<dbReference type="EMBL" id="QRAY01000001">
    <property type="protein sequence ID" value="RDS60333.1"/>
    <property type="molecule type" value="Genomic_DNA"/>
</dbReference>
<dbReference type="PROSITE" id="PS50943">
    <property type="entry name" value="HTH_CROC1"/>
    <property type="match status" value="1"/>
</dbReference>
<dbReference type="CDD" id="cd00093">
    <property type="entry name" value="HTH_XRE"/>
    <property type="match status" value="1"/>
</dbReference>
<comment type="caution">
    <text evidence="2">The sequence shown here is derived from an EMBL/GenBank/DDBJ whole genome shotgun (WGS) entry which is preliminary data.</text>
</comment>
<gene>
    <name evidence="2" type="ORF">DWV05_00065</name>
</gene>